<accession>A0AA88WIX9</accession>
<gene>
    <name evidence="1" type="ORF">RJ639_039335</name>
</gene>
<organism evidence="1 2">
    <name type="scientific">Escallonia herrerae</name>
    <dbReference type="NCBI Taxonomy" id="1293975"/>
    <lineage>
        <taxon>Eukaryota</taxon>
        <taxon>Viridiplantae</taxon>
        <taxon>Streptophyta</taxon>
        <taxon>Embryophyta</taxon>
        <taxon>Tracheophyta</taxon>
        <taxon>Spermatophyta</taxon>
        <taxon>Magnoliopsida</taxon>
        <taxon>eudicotyledons</taxon>
        <taxon>Gunneridae</taxon>
        <taxon>Pentapetalae</taxon>
        <taxon>asterids</taxon>
        <taxon>campanulids</taxon>
        <taxon>Escalloniales</taxon>
        <taxon>Escalloniaceae</taxon>
        <taxon>Escallonia</taxon>
    </lineage>
</organism>
<dbReference type="AlphaFoldDB" id="A0AA88WIX9"/>
<dbReference type="EMBL" id="JAVXUP010000434">
    <property type="protein sequence ID" value="KAK3027982.1"/>
    <property type="molecule type" value="Genomic_DNA"/>
</dbReference>
<evidence type="ECO:0000313" key="1">
    <source>
        <dbReference type="EMBL" id="KAK3027982.1"/>
    </source>
</evidence>
<sequence>MFDVGIYNSPNGHRVTGGAQAVRMNAETPIDLNQKLRDNKGELVNSRYQKLVGKLIYLSRTRPDIAFAVSLINLAASSTIKVLERPDLLSPQRIQASVNDQLHKVISRIQKPDFSLLALKGSSSLHATRDSTHIPTESGDITLYVTYENLVLEISYLVPELHHSRISVSLKMKSEYV</sequence>
<reference evidence="1" key="1">
    <citation type="submission" date="2022-12" db="EMBL/GenBank/DDBJ databases">
        <title>Draft genome assemblies for two species of Escallonia (Escalloniales).</title>
        <authorList>
            <person name="Chanderbali A."/>
            <person name="Dervinis C."/>
            <person name="Anghel I."/>
            <person name="Soltis D."/>
            <person name="Soltis P."/>
            <person name="Zapata F."/>
        </authorList>
    </citation>
    <scope>NUCLEOTIDE SEQUENCE</scope>
    <source>
        <strain evidence="1">UCBG64.0493</strain>
        <tissue evidence="1">Leaf</tissue>
    </source>
</reference>
<dbReference type="Proteomes" id="UP001188597">
    <property type="component" value="Unassembled WGS sequence"/>
</dbReference>
<keyword evidence="2" id="KW-1185">Reference proteome</keyword>
<evidence type="ECO:0000313" key="2">
    <source>
        <dbReference type="Proteomes" id="UP001188597"/>
    </source>
</evidence>
<protein>
    <submittedName>
        <fullName evidence="1">Uncharacterized protein</fullName>
    </submittedName>
</protein>
<name>A0AA88WIX9_9ASTE</name>
<proteinExistence type="predicted"/>
<comment type="caution">
    <text evidence="1">The sequence shown here is derived from an EMBL/GenBank/DDBJ whole genome shotgun (WGS) entry which is preliminary data.</text>
</comment>